<proteinExistence type="predicted"/>
<gene>
    <name evidence="4" type="ORF">NOI20_07600</name>
</gene>
<evidence type="ECO:0000259" key="2">
    <source>
        <dbReference type="Pfam" id="PF07584"/>
    </source>
</evidence>
<dbReference type="SUPFAM" id="SSF52317">
    <property type="entry name" value="Class I glutamine amidotransferase-like"/>
    <property type="match status" value="1"/>
</dbReference>
<keyword evidence="1" id="KW-1133">Transmembrane helix</keyword>
<dbReference type="AlphaFoldDB" id="A0AAJ1X5T9"/>
<dbReference type="Proteomes" id="UP001227162">
    <property type="component" value="Unassembled WGS sequence"/>
</dbReference>
<dbReference type="RefSeq" id="WP_317625594.1">
    <property type="nucleotide sequence ID" value="NZ_JANFFA010000002.1"/>
</dbReference>
<name>A0AAJ1X5T9_9RHOB</name>
<feature type="domain" description="DUF4159" evidence="3">
    <location>
        <begin position="686"/>
        <end position="904"/>
    </location>
</feature>
<dbReference type="PANTHER" id="PTHR37464">
    <property type="entry name" value="BLL2463 PROTEIN"/>
    <property type="match status" value="1"/>
</dbReference>
<evidence type="ECO:0000256" key="1">
    <source>
        <dbReference type="SAM" id="Phobius"/>
    </source>
</evidence>
<dbReference type="InterPro" id="IPR025297">
    <property type="entry name" value="DUF4159"/>
</dbReference>
<evidence type="ECO:0000313" key="4">
    <source>
        <dbReference type="EMBL" id="MDQ2093969.1"/>
    </source>
</evidence>
<dbReference type="Gene3D" id="3.40.50.880">
    <property type="match status" value="1"/>
</dbReference>
<reference evidence="4" key="1">
    <citation type="submission" date="2022-07" db="EMBL/GenBank/DDBJ databases">
        <authorList>
            <person name="Otstavnykh N."/>
            <person name="Isaeva M."/>
            <person name="Bystritskaya E."/>
        </authorList>
    </citation>
    <scope>NUCLEOTIDE SEQUENCE</scope>
    <source>
        <strain evidence="4">10Alg 79</strain>
    </source>
</reference>
<accession>A0AAJ1X5T9</accession>
<dbReference type="Gene3D" id="3.40.50.12140">
    <property type="entry name" value="Domain of unknown function DUF4159"/>
    <property type="match status" value="1"/>
</dbReference>
<organism evidence="4 5">
    <name type="scientific">Rhodalgimonas zhirmunskyi</name>
    <dbReference type="NCBI Taxonomy" id="2964767"/>
    <lineage>
        <taxon>Bacteria</taxon>
        <taxon>Pseudomonadati</taxon>
        <taxon>Pseudomonadota</taxon>
        <taxon>Alphaproteobacteria</taxon>
        <taxon>Rhodobacterales</taxon>
        <taxon>Roseobacteraceae</taxon>
        <taxon>Rhodalgimonas</taxon>
    </lineage>
</organism>
<reference evidence="4" key="2">
    <citation type="submission" date="2023-04" db="EMBL/GenBank/DDBJ databases">
        <title>'Rhodoalgimonas zhirmunskyi' gen. nov., isolated from a red alga.</title>
        <authorList>
            <person name="Nedashkovskaya O.I."/>
            <person name="Otstavnykh N.Y."/>
            <person name="Bystritskaya E.P."/>
            <person name="Balabanova L.A."/>
            <person name="Isaeva M.P."/>
        </authorList>
    </citation>
    <scope>NUCLEOTIDE SEQUENCE</scope>
    <source>
        <strain evidence="4">10Alg 79</strain>
    </source>
</reference>
<protein>
    <submittedName>
        <fullName evidence="4">DUF4159 domain-containing protein</fullName>
    </submittedName>
</protein>
<feature type="transmembrane region" description="Helical" evidence="1">
    <location>
        <begin position="651"/>
        <end position="668"/>
    </location>
</feature>
<dbReference type="NCBIfam" id="TIGR02226">
    <property type="entry name" value="two_anch"/>
    <property type="match status" value="1"/>
</dbReference>
<feature type="transmembrane region" description="Helical" evidence="1">
    <location>
        <begin position="6"/>
        <end position="27"/>
    </location>
</feature>
<feature type="transmembrane region" description="Helical" evidence="1">
    <location>
        <begin position="617"/>
        <end position="639"/>
    </location>
</feature>
<dbReference type="InterPro" id="IPR011933">
    <property type="entry name" value="Double_TM_dom"/>
</dbReference>
<evidence type="ECO:0000313" key="5">
    <source>
        <dbReference type="Proteomes" id="UP001227162"/>
    </source>
</evidence>
<feature type="transmembrane region" description="Helical" evidence="1">
    <location>
        <begin position="60"/>
        <end position="82"/>
    </location>
</feature>
<dbReference type="InterPro" id="IPR024163">
    <property type="entry name" value="Aerotolerance_reg_N"/>
</dbReference>
<dbReference type="EMBL" id="JANFFA010000002">
    <property type="protein sequence ID" value="MDQ2093969.1"/>
    <property type="molecule type" value="Genomic_DNA"/>
</dbReference>
<dbReference type="CDD" id="cd03143">
    <property type="entry name" value="A4_beta-galactosidase_middle_domain"/>
    <property type="match status" value="1"/>
</dbReference>
<dbReference type="PANTHER" id="PTHR37464:SF1">
    <property type="entry name" value="BLL2463 PROTEIN"/>
    <property type="match status" value="1"/>
</dbReference>
<keyword evidence="1" id="KW-0812">Transmembrane</keyword>
<dbReference type="InterPro" id="IPR029062">
    <property type="entry name" value="Class_I_gatase-like"/>
</dbReference>
<feature type="domain" description="Aerotolerance regulator N-terminal" evidence="2">
    <location>
        <begin position="8"/>
        <end position="80"/>
    </location>
</feature>
<comment type="caution">
    <text evidence="4">The sequence shown here is derived from an EMBL/GenBank/DDBJ whole genome shotgun (WGS) entry which is preliminary data.</text>
</comment>
<dbReference type="Pfam" id="PF13709">
    <property type="entry name" value="DUF4159"/>
    <property type="match status" value="1"/>
</dbReference>
<keyword evidence="5" id="KW-1185">Reference proteome</keyword>
<evidence type="ECO:0000259" key="3">
    <source>
        <dbReference type="Pfam" id="PF13709"/>
    </source>
</evidence>
<sequence length="924" mass="99738">MSTGPIFFAAPWLLVALVALPLLWLVLRAIPPAPIRRLFPGVALLLGLQDDDSVTDRTPWWLLLLRLLALAALIIGLASPVLNPNNRLTDSKTGPVLIVLDGGWPSARDWSDRLEMTNRMVGDAAKDARPVAILNLSRPEAPVFQSAADLRQQVEGMQPLGWTPTQKDIAATIATLPKEQSFETLWISDGLARDGREALLTALETYGPVSIFESGTPMIAMAPVRFENGEVLIDLRREKAHGPQEFEVEAHGRDPNGTKRILANLSVSFNADEKSASAILDLPSELRGRLDYFQIKGQKGAGSIALTDDSLRRREVALVSEIENREGLELLSPLHYLERALRPSSDLIRGSISEVLPANPDAIVFADVASVSPNEEATLLEWVSNGGLLLRFAGPKLAASDISRREEEPLMPTRLRQGGRSVGGTMSWGAPKSLSPFPENSPFAGLSIPDDVKITAQVMAQPDPTLADRVIAQLDDGTPLVTRKKLGQGQIVLFHVTANAEWSSLPLSGLFVEMLQRLASSTSVQSQTAQELAGTVWQPASVLTGMGSLESGKDLPGVPGDKLASAPLGPTLQAGLYDSGSQTFARNVLHADTVLEAVTWPEGKIVAGFTPAQETPLGGWLISLTLILLMIDILAALALTGRLPMRGSRRSVAPLLFAALILFAAAPHPSLADDQRIIDATAEVTLGHILTGNSAVDGTAQAGLFGLSETLFFRTSVEPAAPMAVNLEIDELSVFPLLYWPITPDQPRPSDKAYAKLNRYLHSGGMILFDTRDADIASFGAASPNGRKLQQLAAPLDIPPLEPVASDHVLTRTFYLLQDFPGRYNSRDVWAEAAPVDAEKIVGMPFRNLNDNVSPVIIGGNDWAAAWAMDQRGQPLFSVGRGLSGERQREMAYRFGVNLVMHVLTGNYKSDQVHVPALLERLGQ</sequence>
<dbReference type="Pfam" id="PF07584">
    <property type="entry name" value="BatA"/>
    <property type="match status" value="1"/>
</dbReference>
<keyword evidence="1" id="KW-0472">Membrane</keyword>